<feature type="non-terminal residue" evidence="1">
    <location>
        <position position="1"/>
    </location>
</feature>
<keyword evidence="2" id="KW-1185">Reference proteome</keyword>
<proteinExistence type="predicted"/>
<name>A0A9Q8SZN5_9PEZI</name>
<dbReference type="GeneID" id="73346055"/>
<dbReference type="Proteomes" id="UP000830671">
    <property type="component" value="Chromosome 6"/>
</dbReference>
<reference evidence="1" key="1">
    <citation type="journal article" date="2021" name="Mol. Plant Microbe Interact.">
        <title>Complete Genome Sequence of the Plant-Pathogenic Fungus Colletotrichum lupini.</title>
        <authorList>
            <person name="Baroncelli R."/>
            <person name="Pensec F."/>
            <person name="Da Lio D."/>
            <person name="Boufleur T."/>
            <person name="Vicente I."/>
            <person name="Sarrocco S."/>
            <person name="Picot A."/>
            <person name="Baraldi E."/>
            <person name="Sukno S."/>
            <person name="Thon M."/>
            <person name="Le Floch G."/>
        </authorList>
    </citation>
    <scope>NUCLEOTIDE SEQUENCE</scope>
    <source>
        <strain evidence="1">IMI 504893</strain>
    </source>
</reference>
<dbReference type="AlphaFoldDB" id="A0A9Q8SZN5"/>
<dbReference type="RefSeq" id="XP_049148190.1">
    <property type="nucleotide sequence ID" value="XM_049291045.1"/>
</dbReference>
<evidence type="ECO:0000313" key="2">
    <source>
        <dbReference type="Proteomes" id="UP000830671"/>
    </source>
</evidence>
<protein>
    <submittedName>
        <fullName evidence="1">Uncharacterized protein</fullName>
    </submittedName>
</protein>
<organism evidence="1 2">
    <name type="scientific">Colletotrichum lupini</name>
    <dbReference type="NCBI Taxonomy" id="145971"/>
    <lineage>
        <taxon>Eukaryota</taxon>
        <taxon>Fungi</taxon>
        <taxon>Dikarya</taxon>
        <taxon>Ascomycota</taxon>
        <taxon>Pezizomycotina</taxon>
        <taxon>Sordariomycetes</taxon>
        <taxon>Hypocreomycetidae</taxon>
        <taxon>Glomerellales</taxon>
        <taxon>Glomerellaceae</taxon>
        <taxon>Colletotrichum</taxon>
        <taxon>Colletotrichum acutatum species complex</taxon>
    </lineage>
</organism>
<dbReference type="KEGG" id="clup:CLUP02_12081"/>
<gene>
    <name evidence="1" type="ORF">CLUP02_12081</name>
</gene>
<sequence length="57" mass="6836">APDFLGRIYFNSGGPVFESGSGRPLFFRIFLVYYWYIRAHPWILDLIKYIKYTGWNI</sequence>
<dbReference type="EMBL" id="CP019478">
    <property type="protein sequence ID" value="UQC86579.1"/>
    <property type="molecule type" value="Genomic_DNA"/>
</dbReference>
<accession>A0A9Q8SZN5</accession>
<evidence type="ECO:0000313" key="1">
    <source>
        <dbReference type="EMBL" id="UQC86579.1"/>
    </source>
</evidence>